<keyword evidence="8 13" id="KW-0648">Protein biosynthesis</keyword>
<keyword evidence="3 13" id="KW-0436">Ligase</keyword>
<feature type="domain" description="Methionyl/Leucyl tRNA synthetase" evidence="16">
    <location>
        <begin position="140"/>
        <end position="364"/>
    </location>
</feature>
<dbReference type="GO" id="GO:0005524">
    <property type="term" value="F:ATP binding"/>
    <property type="evidence" value="ECO:0007669"/>
    <property type="project" value="UniProtKB-KW"/>
</dbReference>
<dbReference type="SUPFAM" id="SSF52374">
    <property type="entry name" value="Nucleotidylyl transferase"/>
    <property type="match status" value="1"/>
</dbReference>
<reference evidence="18" key="1">
    <citation type="submission" date="2020-08" db="EMBL/GenBank/DDBJ databases">
        <title>Multicomponent nature underlies the extraordinary mechanical properties of spider dragline silk.</title>
        <authorList>
            <person name="Kono N."/>
            <person name="Nakamura H."/>
            <person name="Mori M."/>
            <person name="Yoshida Y."/>
            <person name="Ohtoshi R."/>
            <person name="Malay A.D."/>
            <person name="Moran D.A.P."/>
            <person name="Tomita M."/>
            <person name="Numata K."/>
            <person name="Arakawa K."/>
        </authorList>
    </citation>
    <scope>NUCLEOTIDE SEQUENCE</scope>
</reference>
<dbReference type="GO" id="GO:0003677">
    <property type="term" value="F:DNA binding"/>
    <property type="evidence" value="ECO:0007669"/>
    <property type="project" value="InterPro"/>
</dbReference>
<evidence type="ECO:0000256" key="6">
    <source>
        <dbReference type="ARBA" id="ARBA00022833"/>
    </source>
</evidence>
<comment type="similarity">
    <text evidence="13">Belongs to the class-I aminoacyl-tRNA synthetase family.</text>
</comment>
<dbReference type="Gene3D" id="1.10.730.10">
    <property type="entry name" value="Isoleucyl-tRNA Synthetase, Domain 1"/>
    <property type="match status" value="1"/>
</dbReference>
<dbReference type="InterPro" id="IPR015413">
    <property type="entry name" value="Methionyl/Leucyl_tRNA_Synth"/>
</dbReference>
<dbReference type="Pfam" id="PF01609">
    <property type="entry name" value="DDE_Tnp_1"/>
    <property type="match status" value="1"/>
</dbReference>
<dbReference type="EMBL" id="BMAV01023781">
    <property type="protein sequence ID" value="GFY79858.1"/>
    <property type="molecule type" value="Genomic_DNA"/>
</dbReference>
<dbReference type="Proteomes" id="UP000886998">
    <property type="component" value="Unassembled WGS sequence"/>
</dbReference>
<dbReference type="InterPro" id="IPR041872">
    <property type="entry name" value="Anticodon_Met"/>
</dbReference>
<dbReference type="NCBIfam" id="TIGR00398">
    <property type="entry name" value="metG"/>
    <property type="match status" value="1"/>
</dbReference>
<dbReference type="PRINTS" id="PR01041">
    <property type="entry name" value="TRNASYNTHMET"/>
</dbReference>
<dbReference type="EC" id="6.1.1.10" evidence="2"/>
<evidence type="ECO:0000256" key="7">
    <source>
        <dbReference type="ARBA" id="ARBA00022840"/>
    </source>
</evidence>
<dbReference type="SUPFAM" id="SSF47323">
    <property type="entry name" value="Anticodon-binding domain of a subclass of class I aminoacyl-tRNA synthetases"/>
    <property type="match status" value="1"/>
</dbReference>
<evidence type="ECO:0000256" key="11">
    <source>
        <dbReference type="ARBA" id="ARBA00030331"/>
    </source>
</evidence>
<dbReference type="FunFam" id="2.170.220.10:FF:000002">
    <property type="entry name" value="Methionine--tRNA ligase"/>
    <property type="match status" value="1"/>
</dbReference>
<evidence type="ECO:0000256" key="5">
    <source>
        <dbReference type="ARBA" id="ARBA00022741"/>
    </source>
</evidence>
<evidence type="ECO:0000259" key="16">
    <source>
        <dbReference type="Pfam" id="PF09334"/>
    </source>
</evidence>
<evidence type="ECO:0000313" key="18">
    <source>
        <dbReference type="EMBL" id="GFY79858.1"/>
    </source>
</evidence>
<organism evidence="18 19">
    <name type="scientific">Trichonephila inaurata madagascariensis</name>
    <dbReference type="NCBI Taxonomy" id="2747483"/>
    <lineage>
        <taxon>Eukaryota</taxon>
        <taxon>Metazoa</taxon>
        <taxon>Ecdysozoa</taxon>
        <taxon>Arthropoda</taxon>
        <taxon>Chelicerata</taxon>
        <taxon>Arachnida</taxon>
        <taxon>Araneae</taxon>
        <taxon>Araneomorphae</taxon>
        <taxon>Entelegynae</taxon>
        <taxon>Araneoidea</taxon>
        <taxon>Nephilidae</taxon>
        <taxon>Trichonephila</taxon>
        <taxon>Trichonephila inaurata</taxon>
    </lineage>
</organism>
<dbReference type="GO" id="GO:0046872">
    <property type="term" value="F:metal ion binding"/>
    <property type="evidence" value="ECO:0007669"/>
    <property type="project" value="UniProtKB-KW"/>
</dbReference>
<comment type="cofactor">
    <cofactor evidence="1">
        <name>Zn(2+)</name>
        <dbReference type="ChEBI" id="CHEBI:29105"/>
    </cofactor>
</comment>
<dbReference type="OrthoDB" id="24670at2759"/>
<dbReference type="InterPro" id="IPR023457">
    <property type="entry name" value="Met-tRNA_synth_2"/>
</dbReference>
<evidence type="ECO:0000259" key="17">
    <source>
        <dbReference type="Pfam" id="PF19303"/>
    </source>
</evidence>
<keyword evidence="9 13" id="KW-0030">Aminoacyl-tRNA synthetase</keyword>
<dbReference type="InterPro" id="IPR032678">
    <property type="entry name" value="tRNA-synt_1_cat_dom"/>
</dbReference>
<protein>
    <recommendedName>
        <fullName evidence="10">Methionine--tRNA ligase, mitochondrial</fullName>
        <ecNumber evidence="2">6.1.1.10</ecNumber>
    </recommendedName>
    <alternativeName>
        <fullName evidence="12">Methionyl-tRNA synthetase</fullName>
    </alternativeName>
    <alternativeName>
        <fullName evidence="11">Mitochondrial methionyl-tRNA synthetase</fullName>
    </alternativeName>
</protein>
<feature type="domain" description="tRNA synthetases class I catalytic" evidence="14">
    <location>
        <begin position="15"/>
        <end position="137"/>
    </location>
</feature>
<dbReference type="Gene3D" id="3.40.50.620">
    <property type="entry name" value="HUPs"/>
    <property type="match status" value="1"/>
</dbReference>
<dbReference type="InterPro" id="IPR014758">
    <property type="entry name" value="Met-tRNA_synth"/>
</dbReference>
<keyword evidence="6" id="KW-0862">Zinc</keyword>
<keyword evidence="19" id="KW-1185">Reference proteome</keyword>
<dbReference type="PANTHER" id="PTHR43326:SF1">
    <property type="entry name" value="METHIONINE--TRNA LIGASE, MITOCHONDRIAL"/>
    <property type="match status" value="1"/>
</dbReference>
<evidence type="ECO:0000313" key="19">
    <source>
        <dbReference type="Proteomes" id="UP000886998"/>
    </source>
</evidence>
<comment type="caution">
    <text evidence="18">The sequence shown here is derived from an EMBL/GenBank/DDBJ whole genome shotgun (WGS) entry which is preliminary data.</text>
</comment>
<evidence type="ECO:0000256" key="9">
    <source>
        <dbReference type="ARBA" id="ARBA00023146"/>
    </source>
</evidence>
<dbReference type="Pfam" id="PF19303">
    <property type="entry name" value="Anticodon_3"/>
    <property type="match status" value="1"/>
</dbReference>
<dbReference type="GO" id="GO:0006431">
    <property type="term" value="P:methionyl-tRNA aminoacylation"/>
    <property type="evidence" value="ECO:0007669"/>
    <property type="project" value="InterPro"/>
</dbReference>
<evidence type="ECO:0000256" key="1">
    <source>
        <dbReference type="ARBA" id="ARBA00001947"/>
    </source>
</evidence>
<dbReference type="PANTHER" id="PTHR43326">
    <property type="entry name" value="METHIONYL-TRNA SYNTHETASE"/>
    <property type="match status" value="1"/>
</dbReference>
<dbReference type="NCBIfam" id="NF008900">
    <property type="entry name" value="PRK12267.1"/>
    <property type="match status" value="1"/>
</dbReference>
<dbReference type="GO" id="GO:0006313">
    <property type="term" value="P:DNA transposition"/>
    <property type="evidence" value="ECO:0007669"/>
    <property type="project" value="InterPro"/>
</dbReference>
<evidence type="ECO:0000256" key="8">
    <source>
        <dbReference type="ARBA" id="ARBA00022917"/>
    </source>
</evidence>
<keyword evidence="5 13" id="KW-0547">Nucleotide-binding</keyword>
<keyword evidence="4" id="KW-0479">Metal-binding</keyword>
<name>A0A8X6YYK4_9ARAC</name>
<evidence type="ECO:0000256" key="2">
    <source>
        <dbReference type="ARBA" id="ARBA00012838"/>
    </source>
</evidence>
<dbReference type="CDD" id="cd00814">
    <property type="entry name" value="MetRS_core"/>
    <property type="match status" value="1"/>
</dbReference>
<dbReference type="InterPro" id="IPR009080">
    <property type="entry name" value="tRNAsynth_Ia_anticodon-bd"/>
</dbReference>
<dbReference type="GO" id="GO:0004825">
    <property type="term" value="F:methionine-tRNA ligase activity"/>
    <property type="evidence" value="ECO:0007669"/>
    <property type="project" value="UniProtKB-EC"/>
</dbReference>
<feature type="domain" description="Transposase IS4-like" evidence="15">
    <location>
        <begin position="500"/>
        <end position="567"/>
    </location>
</feature>
<feature type="domain" description="Methionyl-tRNA synthetase anticodon-binding" evidence="17">
    <location>
        <begin position="398"/>
        <end position="480"/>
    </location>
</feature>
<dbReference type="Pfam" id="PF01406">
    <property type="entry name" value="tRNA-synt_1e"/>
    <property type="match status" value="1"/>
</dbReference>
<dbReference type="HAMAP" id="MF_01228">
    <property type="entry name" value="Met_tRNA_synth_type2"/>
    <property type="match status" value="1"/>
</dbReference>
<dbReference type="InterPro" id="IPR033911">
    <property type="entry name" value="MetRS_core"/>
</dbReference>
<sequence>MDKSENFYITTPVYYVNDKPHIGHAYTSLLCDVVARFMKLARKNVKFTTGTDEHGQKIEKAAKAKEMQPKEFTDEVSVSFKKLAKFMNFEYDDFIRTTEERHKKAVIALWNRLKERGQLYLDSYSGWYSVRDEAFYQESELIDGKAPTGAEVEWVKEESYFFRLSNWQDKLLELYKGQPNFIFPESRKNEVVSFVRSGLIDLSISRTSFNWGIKVPGNDKHVIYVWIDALTNYLTSIGFPSTEGEEYKKFWTNDSSSNVHVIGKDILRFHAVYWPAILLAADLPLPKQIAVHGWWLNEGEKISKSLGNVIDPIGLAQEFGVDQLRYFLLREASFGQDGNFSKKNMISRINSELANNIGNLVQRTISFLHKQCSGVVPTIDRDLLRGDESLPDCKAILGQVMDHLSKYEFNQIILLIINISSEANAYIDKSAPWTLSKTDRERMNLVIYKLLEYIRIIGILLQPIVPSSAEMILDQLQILKEQRDLKSLCNACSISENDSKRGSRGYDAGKKIKGRKRHIIVETLGLVITAEVHSASIQDRDGATNLFVQAKCKAPTLRKFFADQGYKAKSMFVGNWMFANDYQEIG</sequence>
<evidence type="ECO:0000256" key="4">
    <source>
        <dbReference type="ARBA" id="ARBA00022723"/>
    </source>
</evidence>
<dbReference type="AlphaFoldDB" id="A0A8X6YYK4"/>
<evidence type="ECO:0000256" key="10">
    <source>
        <dbReference type="ARBA" id="ARBA00026124"/>
    </source>
</evidence>
<proteinExistence type="inferred from homology"/>
<evidence type="ECO:0000259" key="15">
    <source>
        <dbReference type="Pfam" id="PF01609"/>
    </source>
</evidence>
<evidence type="ECO:0000256" key="13">
    <source>
        <dbReference type="RuleBase" id="RU363039"/>
    </source>
</evidence>
<dbReference type="InterPro" id="IPR002559">
    <property type="entry name" value="Transposase_11"/>
</dbReference>
<dbReference type="Gene3D" id="2.170.220.10">
    <property type="match status" value="1"/>
</dbReference>
<dbReference type="CDD" id="cd07957">
    <property type="entry name" value="Anticodon_Ia_Met"/>
    <property type="match status" value="1"/>
</dbReference>
<evidence type="ECO:0000259" key="14">
    <source>
        <dbReference type="Pfam" id="PF01406"/>
    </source>
</evidence>
<dbReference type="InterPro" id="IPR014729">
    <property type="entry name" value="Rossmann-like_a/b/a_fold"/>
</dbReference>
<gene>
    <name evidence="18" type="primary">metG</name>
    <name evidence="18" type="ORF">TNIN_55101</name>
</gene>
<keyword evidence="7 13" id="KW-0067">ATP-binding</keyword>
<accession>A0A8X6YYK4</accession>
<dbReference type="Pfam" id="PF09334">
    <property type="entry name" value="tRNA-synt_1g"/>
    <property type="match status" value="1"/>
</dbReference>
<dbReference type="GO" id="GO:0004803">
    <property type="term" value="F:transposase activity"/>
    <property type="evidence" value="ECO:0007669"/>
    <property type="project" value="InterPro"/>
</dbReference>
<evidence type="ECO:0000256" key="3">
    <source>
        <dbReference type="ARBA" id="ARBA00022598"/>
    </source>
</evidence>
<evidence type="ECO:0000256" key="12">
    <source>
        <dbReference type="ARBA" id="ARBA00030904"/>
    </source>
</evidence>